<feature type="region of interest" description="Disordered" evidence="2">
    <location>
        <begin position="910"/>
        <end position="975"/>
    </location>
</feature>
<dbReference type="SMART" id="SM00671">
    <property type="entry name" value="SEL1"/>
    <property type="match status" value="4"/>
</dbReference>
<feature type="compositionally biased region" description="Low complexity" evidence="2">
    <location>
        <begin position="18"/>
        <end position="41"/>
    </location>
</feature>
<dbReference type="SUPFAM" id="SSF47090">
    <property type="entry name" value="PGBD-like"/>
    <property type="match status" value="1"/>
</dbReference>
<reference evidence="4" key="2">
    <citation type="submission" date="2020-09" db="EMBL/GenBank/DDBJ databases">
        <authorList>
            <person name="Sun Q."/>
            <person name="Zhou Y."/>
        </authorList>
    </citation>
    <scope>NUCLEOTIDE SEQUENCE</scope>
    <source>
        <strain evidence="4">CGMCC 1.15367</strain>
    </source>
</reference>
<keyword evidence="1" id="KW-0175">Coiled coil</keyword>
<dbReference type="InterPro" id="IPR036366">
    <property type="entry name" value="PGBDSf"/>
</dbReference>
<dbReference type="InterPro" id="IPR002477">
    <property type="entry name" value="Peptidoglycan-bd-like"/>
</dbReference>
<dbReference type="InterPro" id="IPR050767">
    <property type="entry name" value="Sel1_AlgK"/>
</dbReference>
<dbReference type="Proteomes" id="UP000644699">
    <property type="component" value="Unassembled WGS sequence"/>
</dbReference>
<evidence type="ECO:0000256" key="2">
    <source>
        <dbReference type="SAM" id="MobiDB-lite"/>
    </source>
</evidence>
<dbReference type="Pfam" id="PF08238">
    <property type="entry name" value="Sel1"/>
    <property type="match status" value="4"/>
</dbReference>
<feature type="coiled-coil region" evidence="1">
    <location>
        <begin position="322"/>
        <end position="413"/>
    </location>
</feature>
<feature type="region of interest" description="Disordered" evidence="2">
    <location>
        <begin position="92"/>
        <end position="127"/>
    </location>
</feature>
<dbReference type="InterPro" id="IPR006597">
    <property type="entry name" value="Sel1-like"/>
</dbReference>
<feature type="region of interest" description="Disordered" evidence="2">
    <location>
        <begin position="1"/>
        <end position="74"/>
    </location>
</feature>
<gene>
    <name evidence="4" type="ORF">GCM10011390_11800</name>
</gene>
<feature type="coiled-coil region" evidence="1">
    <location>
        <begin position="268"/>
        <end position="295"/>
    </location>
</feature>
<dbReference type="PANTHER" id="PTHR11102:SF160">
    <property type="entry name" value="ERAD-ASSOCIATED E3 UBIQUITIN-PROTEIN LIGASE COMPONENT HRD3"/>
    <property type="match status" value="1"/>
</dbReference>
<feature type="coiled-coil region" evidence="1">
    <location>
        <begin position="570"/>
        <end position="670"/>
    </location>
</feature>
<dbReference type="Gene3D" id="1.25.40.10">
    <property type="entry name" value="Tetratricopeptide repeat domain"/>
    <property type="match status" value="1"/>
</dbReference>
<feature type="compositionally biased region" description="Basic and acidic residues" evidence="2">
    <location>
        <begin position="92"/>
        <end position="109"/>
    </location>
</feature>
<evidence type="ECO:0000313" key="5">
    <source>
        <dbReference type="Proteomes" id="UP000644699"/>
    </source>
</evidence>
<reference evidence="4" key="1">
    <citation type="journal article" date="2014" name="Int. J. Syst. Evol. Microbiol.">
        <title>Complete genome sequence of Corynebacterium casei LMG S-19264T (=DSM 44701T), isolated from a smear-ripened cheese.</title>
        <authorList>
            <consortium name="US DOE Joint Genome Institute (JGI-PGF)"/>
            <person name="Walter F."/>
            <person name="Albersmeier A."/>
            <person name="Kalinowski J."/>
            <person name="Ruckert C."/>
        </authorList>
    </citation>
    <scope>NUCLEOTIDE SEQUENCE</scope>
    <source>
        <strain evidence="4">CGMCC 1.15367</strain>
    </source>
</reference>
<evidence type="ECO:0000259" key="3">
    <source>
        <dbReference type="Pfam" id="PF01471"/>
    </source>
</evidence>
<dbReference type="Pfam" id="PF01471">
    <property type="entry name" value="PG_binding_1"/>
    <property type="match status" value="1"/>
</dbReference>
<feature type="compositionally biased region" description="Low complexity" evidence="2">
    <location>
        <begin position="56"/>
        <end position="74"/>
    </location>
</feature>
<keyword evidence="5" id="KW-1185">Reference proteome</keyword>
<dbReference type="SUPFAM" id="SSF81901">
    <property type="entry name" value="HCP-like"/>
    <property type="match status" value="1"/>
</dbReference>
<proteinExistence type="predicted"/>
<comment type="caution">
    <text evidence="4">The sequence shown here is derived from an EMBL/GenBank/DDBJ whole genome shotgun (WGS) entry which is preliminary data.</text>
</comment>
<evidence type="ECO:0000256" key="1">
    <source>
        <dbReference type="SAM" id="Coils"/>
    </source>
</evidence>
<sequence>MVRPEASARTGYDDRSESPLSSLSRTLESLEARLASLPAAHPSRRAARPPAPPRPSTAAAAVAAAPASRRPAALADAVSEIVMRRQMLDEMAERPAAEGRRDGQPERRAAAPSPRSATPSGAGVDPGTLLRRFANLASEAETLNKEDGNYRLMTEVAAELQRLREEMREANARPPFERNFDEMRAAFEQLRLMIENRESAEAIGDELQSMSASLARLTEAGADRSTLNTMRSELEELRHLFQHFARETTVEAVGERWRSFEDRYAVDAQESLAAKAELKSELERLRESLRSLAREDQVQAVERRWDAFEEHYRSAPDQSALSQSIREELGELRAKLETMMDDPAGPLRAAEARWAALEERLDRGQVEENIRALAGRMEQIEEKLESIPSSLDLSGLEERIRGLAANFEALSRRSEEADLQNFQALEERLDEISRAIVTVPAFDMAPIERIEARIAALSARIDGMSLGGPDEQLAARIVDLSARVEELSASSTGVELATRIEALTHRVDTALAELEPQRIDLASVEERVRSLAGHLEQVIAEIDVPKLDTAAIESRLNALAEKLETGPAGSAADETAIRSLEAQIERLSESLARVGTFQEDFEAEFDLRLLAIEQRLDEHRETLIQAAREVADETARRMQQLGEQRQAEHIAKLSENLQLLETLSRQTEGRSNDVFEAVHKTLLKIVDRLELIEAEIPGEARAATVAATVPPAAPAAMVVTAPEAAPVAHAAEIDTDRFDYNRPAPVAAPAPDLAASALGLAERARETLAAAKAREAAPAGGLDMSVPIDREEMNRPLEPGSGMPDIGALLERVRAAQRSRAEGVERPAVEAETRAAAREAVKAASEEAEKLSRVAEAPEGRGLWSILSRRRKAIITGVVAVIVALSALPMSKMMLADPAAETASAPVAADESAAAIEPTPEPASVTAEAAPAAAPLAPEGAAPVPAATSEAALPAPAAPVASEQAASEPPAPVAPVAEAPMPAAEATVAETAPADAPALRDGSEATATLAELRAKLPAAALIRTPLPPDAIGPVALKDAARTGNPKAAFEIGLRLMEGRDGGPKPDEALDWFAQAALQGFAPAQYSLGTLYEKGNGTPRDTTVARDWYTLAAKAGNVRAMHNLAVLYATGIDGRSQPEAAARWFVEAAQHGMRDSQYNLGILYARGSGVPRDLVQSYTWFGIVADGGDSDAAAKRDEIGKSLKADELAGAQAAIKAFAPQPRVEAANTVDIPAEWQERRDQTSSIDMTKAVRNIQTILGRLGYDAGAPDGRLGEKTKVAITAFQKDNGLKATGEIDAPLIRMLLQKKNG</sequence>
<protein>
    <submittedName>
        <fullName evidence="4">Peptidoglycan-binding protein</fullName>
    </submittedName>
</protein>
<name>A0A916ZFP0_9HYPH</name>
<dbReference type="PANTHER" id="PTHR11102">
    <property type="entry name" value="SEL-1-LIKE PROTEIN"/>
    <property type="match status" value="1"/>
</dbReference>
<organism evidence="4 5">
    <name type="scientific">Aureimonas endophytica</name>
    <dbReference type="NCBI Taxonomy" id="2027858"/>
    <lineage>
        <taxon>Bacteria</taxon>
        <taxon>Pseudomonadati</taxon>
        <taxon>Pseudomonadota</taxon>
        <taxon>Alphaproteobacteria</taxon>
        <taxon>Hyphomicrobiales</taxon>
        <taxon>Aurantimonadaceae</taxon>
        <taxon>Aureimonas</taxon>
    </lineage>
</organism>
<feature type="compositionally biased region" description="Low complexity" evidence="2">
    <location>
        <begin position="110"/>
        <end position="123"/>
    </location>
</feature>
<accession>A0A916ZFP0</accession>
<dbReference type="EMBL" id="BMIQ01000001">
    <property type="protein sequence ID" value="GGD94669.1"/>
    <property type="molecule type" value="Genomic_DNA"/>
</dbReference>
<dbReference type="InterPro" id="IPR011990">
    <property type="entry name" value="TPR-like_helical_dom_sf"/>
</dbReference>
<evidence type="ECO:0000313" key="4">
    <source>
        <dbReference type="EMBL" id="GGD94669.1"/>
    </source>
</evidence>
<feature type="domain" description="Peptidoglycan binding-like" evidence="3">
    <location>
        <begin position="1250"/>
        <end position="1302"/>
    </location>
</feature>
<dbReference type="InterPro" id="IPR036365">
    <property type="entry name" value="PGBD-like_sf"/>
</dbReference>
<dbReference type="Gene3D" id="1.10.101.10">
    <property type="entry name" value="PGBD-like superfamily/PGBD"/>
    <property type="match status" value="1"/>
</dbReference>